<dbReference type="EMBL" id="VFML01000001">
    <property type="protein sequence ID" value="TQJ04028.1"/>
    <property type="molecule type" value="Genomic_DNA"/>
</dbReference>
<organism evidence="2 3">
    <name type="scientific">Amycolatopsis cihanbeyliensis</name>
    <dbReference type="NCBI Taxonomy" id="1128664"/>
    <lineage>
        <taxon>Bacteria</taxon>
        <taxon>Bacillati</taxon>
        <taxon>Actinomycetota</taxon>
        <taxon>Actinomycetes</taxon>
        <taxon>Pseudonocardiales</taxon>
        <taxon>Pseudonocardiaceae</taxon>
        <taxon>Amycolatopsis</taxon>
    </lineage>
</organism>
<dbReference type="Proteomes" id="UP000320876">
    <property type="component" value="Unassembled WGS sequence"/>
</dbReference>
<dbReference type="OrthoDB" id="3620461at2"/>
<keyword evidence="3" id="KW-1185">Reference proteome</keyword>
<gene>
    <name evidence="2" type="ORF">FB471_3808</name>
</gene>
<dbReference type="RefSeq" id="WP_141999769.1">
    <property type="nucleotide sequence ID" value="NZ_VFML01000001.1"/>
</dbReference>
<name>A0A542DLS9_AMYCI</name>
<feature type="coiled-coil region" evidence="1">
    <location>
        <begin position="17"/>
        <end position="105"/>
    </location>
</feature>
<proteinExistence type="predicted"/>
<keyword evidence="1" id="KW-0175">Coiled coil</keyword>
<evidence type="ECO:0000313" key="2">
    <source>
        <dbReference type="EMBL" id="TQJ04028.1"/>
    </source>
</evidence>
<evidence type="ECO:0000256" key="1">
    <source>
        <dbReference type="SAM" id="Coils"/>
    </source>
</evidence>
<comment type="caution">
    <text evidence="2">The sequence shown here is derived from an EMBL/GenBank/DDBJ whole genome shotgun (WGS) entry which is preliminary data.</text>
</comment>
<reference evidence="2 3" key="1">
    <citation type="submission" date="2019-06" db="EMBL/GenBank/DDBJ databases">
        <title>Sequencing the genomes of 1000 actinobacteria strains.</title>
        <authorList>
            <person name="Klenk H.-P."/>
        </authorList>
    </citation>
    <scope>NUCLEOTIDE SEQUENCE [LARGE SCALE GENOMIC DNA]</scope>
    <source>
        <strain evidence="2 3">DSM 45679</strain>
    </source>
</reference>
<sequence length="185" mass="20545">MSNNDLRGLPGPLRAEVTRLRAEREVLTAERERLRTLLDETESAVTELTAERDRLRTERSAEEMAALRERVALAEQEAADRRAEADALRQETSAARAERDTLRAELAVTRDERDSVRLRLLDAELALAGRGGLAQQGGGDPDADRRVAKLADEVAALSNELDATKATVSWRVTAPLRAVRRRTPR</sequence>
<accession>A0A542DLS9</accession>
<dbReference type="AlphaFoldDB" id="A0A542DLS9"/>
<protein>
    <submittedName>
        <fullName evidence="2">Uncharacterized protein</fullName>
    </submittedName>
</protein>
<evidence type="ECO:0000313" key="3">
    <source>
        <dbReference type="Proteomes" id="UP000320876"/>
    </source>
</evidence>